<keyword evidence="2" id="KW-1185">Reference proteome</keyword>
<comment type="caution">
    <text evidence="1">The sequence shown here is derived from an EMBL/GenBank/DDBJ whole genome shotgun (WGS) entry which is preliminary data.</text>
</comment>
<gene>
    <name evidence="1" type="ORF">VTK73DRAFT_7234</name>
</gene>
<evidence type="ECO:0000313" key="2">
    <source>
        <dbReference type="Proteomes" id="UP001586593"/>
    </source>
</evidence>
<dbReference type="Proteomes" id="UP001586593">
    <property type="component" value="Unassembled WGS sequence"/>
</dbReference>
<evidence type="ECO:0000313" key="1">
    <source>
        <dbReference type="EMBL" id="KAL1860639.1"/>
    </source>
</evidence>
<organism evidence="1 2">
    <name type="scientific">Phialemonium thermophilum</name>
    <dbReference type="NCBI Taxonomy" id="223376"/>
    <lineage>
        <taxon>Eukaryota</taxon>
        <taxon>Fungi</taxon>
        <taxon>Dikarya</taxon>
        <taxon>Ascomycota</taxon>
        <taxon>Pezizomycotina</taxon>
        <taxon>Sordariomycetes</taxon>
        <taxon>Sordariomycetidae</taxon>
        <taxon>Cephalothecales</taxon>
        <taxon>Cephalothecaceae</taxon>
        <taxon>Phialemonium</taxon>
    </lineage>
</organism>
<dbReference type="EMBL" id="JAZHXJ010000449">
    <property type="protein sequence ID" value="KAL1860639.1"/>
    <property type="molecule type" value="Genomic_DNA"/>
</dbReference>
<name>A0ABR3WGB6_9PEZI</name>
<proteinExistence type="predicted"/>
<sequence>MARFCLPGNEGLWSAYDTHGERDYTINIRGLSWEAGIRSADRHSWHAGSRMLTGRIHFCFPAHFRSRCLRGFP</sequence>
<protein>
    <submittedName>
        <fullName evidence="1">Uncharacterized protein</fullName>
    </submittedName>
</protein>
<accession>A0ABR3WGB6</accession>
<reference evidence="1 2" key="1">
    <citation type="journal article" date="2024" name="Commun. Biol.">
        <title>Comparative genomic analysis of thermophilic fungi reveals convergent evolutionary adaptations and gene losses.</title>
        <authorList>
            <person name="Steindorff A.S."/>
            <person name="Aguilar-Pontes M.V."/>
            <person name="Robinson A.J."/>
            <person name="Andreopoulos B."/>
            <person name="LaButti K."/>
            <person name="Kuo A."/>
            <person name="Mondo S."/>
            <person name="Riley R."/>
            <person name="Otillar R."/>
            <person name="Haridas S."/>
            <person name="Lipzen A."/>
            <person name="Grimwood J."/>
            <person name="Schmutz J."/>
            <person name="Clum A."/>
            <person name="Reid I.D."/>
            <person name="Moisan M.C."/>
            <person name="Butler G."/>
            <person name="Nguyen T.T.M."/>
            <person name="Dewar K."/>
            <person name="Conant G."/>
            <person name="Drula E."/>
            <person name="Henrissat B."/>
            <person name="Hansel C."/>
            <person name="Singer S."/>
            <person name="Hutchinson M.I."/>
            <person name="de Vries R.P."/>
            <person name="Natvig D.O."/>
            <person name="Powell A.J."/>
            <person name="Tsang A."/>
            <person name="Grigoriev I.V."/>
        </authorList>
    </citation>
    <scope>NUCLEOTIDE SEQUENCE [LARGE SCALE GENOMIC DNA]</scope>
    <source>
        <strain evidence="1 2">ATCC 24622</strain>
    </source>
</reference>